<dbReference type="Proteomes" id="UP000001511">
    <property type="component" value="Chromosome"/>
</dbReference>
<dbReference type="KEGG" id="naz:Aazo_4508"/>
<dbReference type="HOGENOM" id="CLU_1843057_0_0_3"/>
<sequence>MHKVFFGIPIKLPASLLEEVEKHDSDYAHGDSEQKAGNKEFSSKGVFVEQVIRIVKISRVPQQRFPLNSPIYSQVILTNYLWFSHIRKWFISFAHFINVMDMRSVMNLSSTSSWIVPIINYSQPLFFPGLFPHLNTMES</sequence>
<proteinExistence type="predicted"/>
<dbReference type="EMBL" id="CP002059">
    <property type="protein sequence ID" value="ADI65784.1"/>
    <property type="molecule type" value="Genomic_DNA"/>
</dbReference>
<accession>D7DX65</accession>
<keyword evidence="2" id="KW-1185">Reference proteome</keyword>
<reference evidence="1 2" key="1">
    <citation type="journal article" date="2010" name="PLoS ONE">
        <title>Genome erosion in a nitrogen-fixing vertically transmitted endosymbiotic multicellular cyanobacterium.</title>
        <authorList>
            <person name="Ran L."/>
            <person name="Larsson J."/>
            <person name="Vigil-Stenman T."/>
            <person name="Nylander J.A."/>
            <person name="Ininbergs K."/>
            <person name="Zheng W.W."/>
            <person name="Lapidus A."/>
            <person name="Lowry S."/>
            <person name="Haselkorn R."/>
            <person name="Bergman B."/>
        </authorList>
    </citation>
    <scope>NUCLEOTIDE SEQUENCE [LARGE SCALE GENOMIC DNA]</scope>
    <source>
        <strain evidence="1 2">0708</strain>
    </source>
</reference>
<evidence type="ECO:0000313" key="1">
    <source>
        <dbReference type="EMBL" id="ADI65784.1"/>
    </source>
</evidence>
<organism evidence="1 2">
    <name type="scientific">Nostoc azollae (strain 0708)</name>
    <name type="common">Anabaena azollae (strain 0708)</name>
    <dbReference type="NCBI Taxonomy" id="551115"/>
    <lineage>
        <taxon>Bacteria</taxon>
        <taxon>Bacillati</taxon>
        <taxon>Cyanobacteriota</taxon>
        <taxon>Cyanophyceae</taxon>
        <taxon>Nostocales</taxon>
        <taxon>Nostocaceae</taxon>
        <taxon>Trichormus</taxon>
    </lineage>
</organism>
<gene>
    <name evidence="1" type="ordered locus">Aazo_4508</name>
</gene>
<protein>
    <submittedName>
        <fullName evidence="1">Uncharacterized protein</fullName>
    </submittedName>
</protein>
<name>D7DX65_NOSA0</name>
<evidence type="ECO:0000313" key="2">
    <source>
        <dbReference type="Proteomes" id="UP000001511"/>
    </source>
</evidence>
<dbReference type="AlphaFoldDB" id="D7DX65"/>